<accession>A0A0A9H9R5</accession>
<reference evidence="1" key="1">
    <citation type="submission" date="2014-09" db="EMBL/GenBank/DDBJ databases">
        <authorList>
            <person name="Magalhaes I.L.F."/>
            <person name="Oliveira U."/>
            <person name="Santos F.R."/>
            <person name="Vidigal T.H.D.A."/>
            <person name="Brescovit A.D."/>
            <person name="Santos A.J."/>
        </authorList>
    </citation>
    <scope>NUCLEOTIDE SEQUENCE</scope>
    <source>
        <tissue evidence="1">Shoot tissue taken approximately 20 cm above the soil surface</tissue>
    </source>
</reference>
<dbReference type="AlphaFoldDB" id="A0A0A9H9R5"/>
<dbReference type="EMBL" id="GBRH01163946">
    <property type="protein sequence ID" value="JAE33950.1"/>
    <property type="molecule type" value="Transcribed_RNA"/>
</dbReference>
<proteinExistence type="predicted"/>
<evidence type="ECO:0000313" key="1">
    <source>
        <dbReference type="EMBL" id="JAE33950.1"/>
    </source>
</evidence>
<sequence length="36" mass="4066">MHVSSMDYPLALRGLYVRPKKKLSYGAQQGRKDSLA</sequence>
<organism evidence="1">
    <name type="scientific">Arundo donax</name>
    <name type="common">Giant reed</name>
    <name type="synonym">Donax arundinaceus</name>
    <dbReference type="NCBI Taxonomy" id="35708"/>
    <lineage>
        <taxon>Eukaryota</taxon>
        <taxon>Viridiplantae</taxon>
        <taxon>Streptophyta</taxon>
        <taxon>Embryophyta</taxon>
        <taxon>Tracheophyta</taxon>
        <taxon>Spermatophyta</taxon>
        <taxon>Magnoliopsida</taxon>
        <taxon>Liliopsida</taxon>
        <taxon>Poales</taxon>
        <taxon>Poaceae</taxon>
        <taxon>PACMAD clade</taxon>
        <taxon>Arundinoideae</taxon>
        <taxon>Arundineae</taxon>
        <taxon>Arundo</taxon>
    </lineage>
</organism>
<protein>
    <submittedName>
        <fullName evidence="1">Uncharacterized protein</fullName>
    </submittedName>
</protein>
<name>A0A0A9H9R5_ARUDO</name>
<reference evidence="1" key="2">
    <citation type="journal article" date="2015" name="Data Brief">
        <title>Shoot transcriptome of the giant reed, Arundo donax.</title>
        <authorList>
            <person name="Barrero R.A."/>
            <person name="Guerrero F.D."/>
            <person name="Moolhuijzen P."/>
            <person name="Goolsby J.A."/>
            <person name="Tidwell J."/>
            <person name="Bellgard S.E."/>
            <person name="Bellgard M.I."/>
        </authorList>
    </citation>
    <scope>NUCLEOTIDE SEQUENCE</scope>
    <source>
        <tissue evidence="1">Shoot tissue taken approximately 20 cm above the soil surface</tissue>
    </source>
</reference>